<protein>
    <recommendedName>
        <fullName evidence="8">VTT domain-containing protein</fullName>
    </recommendedName>
</protein>
<evidence type="ECO:0000256" key="5">
    <source>
        <dbReference type="ARBA" id="ARBA00022989"/>
    </source>
</evidence>
<gene>
    <name evidence="9" type="ORF">GCM10011390_01300</name>
</gene>
<comment type="similarity">
    <text evidence="2 7">Belongs to the DedA family.</text>
</comment>
<evidence type="ECO:0000313" key="9">
    <source>
        <dbReference type="EMBL" id="GGD86417.1"/>
    </source>
</evidence>
<name>A0A916ZCU9_9HYPH</name>
<evidence type="ECO:0000256" key="4">
    <source>
        <dbReference type="ARBA" id="ARBA00022692"/>
    </source>
</evidence>
<organism evidence="9 10">
    <name type="scientific">Aureimonas endophytica</name>
    <dbReference type="NCBI Taxonomy" id="2027858"/>
    <lineage>
        <taxon>Bacteria</taxon>
        <taxon>Pseudomonadati</taxon>
        <taxon>Pseudomonadota</taxon>
        <taxon>Alphaproteobacteria</taxon>
        <taxon>Hyphomicrobiales</taxon>
        <taxon>Aurantimonadaceae</taxon>
        <taxon>Aureimonas</taxon>
    </lineage>
</organism>
<reference evidence="9" key="1">
    <citation type="journal article" date="2014" name="Int. J. Syst. Evol. Microbiol.">
        <title>Complete genome sequence of Corynebacterium casei LMG S-19264T (=DSM 44701T), isolated from a smear-ripened cheese.</title>
        <authorList>
            <consortium name="US DOE Joint Genome Institute (JGI-PGF)"/>
            <person name="Walter F."/>
            <person name="Albersmeier A."/>
            <person name="Kalinowski J."/>
            <person name="Ruckert C."/>
        </authorList>
    </citation>
    <scope>NUCLEOTIDE SEQUENCE</scope>
    <source>
        <strain evidence="9">CGMCC 1.15367</strain>
    </source>
</reference>
<keyword evidence="5 7" id="KW-1133">Transmembrane helix</keyword>
<dbReference type="Pfam" id="PF09335">
    <property type="entry name" value="VTT_dom"/>
    <property type="match status" value="1"/>
</dbReference>
<evidence type="ECO:0000256" key="6">
    <source>
        <dbReference type="ARBA" id="ARBA00023136"/>
    </source>
</evidence>
<dbReference type="InterPro" id="IPR032818">
    <property type="entry name" value="DedA-like"/>
</dbReference>
<feature type="transmembrane region" description="Helical" evidence="7">
    <location>
        <begin position="180"/>
        <end position="199"/>
    </location>
</feature>
<keyword evidence="4 7" id="KW-0812">Transmembrane</keyword>
<comment type="subcellular location">
    <subcellularLocation>
        <location evidence="1 7">Cell membrane</location>
        <topology evidence="1 7">Multi-pass membrane protein</topology>
    </subcellularLocation>
</comment>
<feature type="domain" description="VTT" evidence="8">
    <location>
        <begin position="40"/>
        <end position="162"/>
    </location>
</feature>
<dbReference type="PANTHER" id="PTHR30353:SF15">
    <property type="entry name" value="INNER MEMBRANE PROTEIN YABI"/>
    <property type="match status" value="1"/>
</dbReference>
<dbReference type="Proteomes" id="UP000644699">
    <property type="component" value="Unassembled WGS sequence"/>
</dbReference>
<keyword evidence="6 7" id="KW-0472">Membrane</keyword>
<keyword evidence="10" id="KW-1185">Reference proteome</keyword>
<dbReference type="EMBL" id="BMIQ01000001">
    <property type="protein sequence ID" value="GGD86417.1"/>
    <property type="molecule type" value="Genomic_DNA"/>
</dbReference>
<feature type="transmembrane region" description="Helical" evidence="7">
    <location>
        <begin position="145"/>
        <end position="165"/>
    </location>
</feature>
<feature type="transmembrane region" description="Helical" evidence="7">
    <location>
        <begin position="111"/>
        <end position="133"/>
    </location>
</feature>
<evidence type="ECO:0000256" key="1">
    <source>
        <dbReference type="ARBA" id="ARBA00004651"/>
    </source>
</evidence>
<dbReference type="GO" id="GO:0005886">
    <property type="term" value="C:plasma membrane"/>
    <property type="evidence" value="ECO:0007669"/>
    <property type="project" value="UniProtKB-SubCell"/>
</dbReference>
<comment type="caution">
    <text evidence="9">The sequence shown here is derived from an EMBL/GenBank/DDBJ whole genome shotgun (WGS) entry which is preliminary data.</text>
</comment>
<dbReference type="RefSeq" id="WP_188906311.1">
    <property type="nucleotide sequence ID" value="NZ_BMIQ01000001.1"/>
</dbReference>
<evidence type="ECO:0000256" key="7">
    <source>
        <dbReference type="RuleBase" id="RU367016"/>
    </source>
</evidence>
<keyword evidence="3 7" id="KW-1003">Cell membrane</keyword>
<accession>A0A916ZCU9</accession>
<dbReference type="InterPro" id="IPR032816">
    <property type="entry name" value="VTT_dom"/>
</dbReference>
<evidence type="ECO:0000313" key="10">
    <source>
        <dbReference type="Proteomes" id="UP000644699"/>
    </source>
</evidence>
<dbReference type="PANTHER" id="PTHR30353">
    <property type="entry name" value="INNER MEMBRANE PROTEIN DEDA-RELATED"/>
    <property type="match status" value="1"/>
</dbReference>
<evidence type="ECO:0000256" key="3">
    <source>
        <dbReference type="ARBA" id="ARBA00022475"/>
    </source>
</evidence>
<evidence type="ECO:0000256" key="2">
    <source>
        <dbReference type="ARBA" id="ARBA00010792"/>
    </source>
</evidence>
<proteinExistence type="inferred from homology"/>
<feature type="transmembrane region" description="Helical" evidence="7">
    <location>
        <begin position="20"/>
        <end position="48"/>
    </location>
</feature>
<sequence>MSTFLAHLSQVIETHQAWTVPIIMLISLGESLVLVGLFIPATAVMLLIGGLVGSGVIGPVPVLVGAIVGAVLGDIVSYVLGRWLGPGIVHRPPLRRYRHAVAKTRLFFRKYGFAAVLIGRFLGPIRSTVPLVAGMMAMDQTRFQIANVLSAVLWAPVMLAPGWLAARGVAELDSLGGEHMIGLLALVLVATGIGTVAFARQLGRRDRTRRGRTLSAAARP</sequence>
<evidence type="ECO:0000259" key="8">
    <source>
        <dbReference type="Pfam" id="PF09335"/>
    </source>
</evidence>
<dbReference type="AlphaFoldDB" id="A0A916ZCU9"/>
<reference evidence="9" key="2">
    <citation type="submission" date="2020-09" db="EMBL/GenBank/DDBJ databases">
        <authorList>
            <person name="Sun Q."/>
            <person name="Zhou Y."/>
        </authorList>
    </citation>
    <scope>NUCLEOTIDE SEQUENCE</scope>
    <source>
        <strain evidence="9">CGMCC 1.15367</strain>
    </source>
</reference>